<feature type="compositionally biased region" description="Low complexity" evidence="7">
    <location>
        <begin position="177"/>
        <end position="193"/>
    </location>
</feature>
<dbReference type="GO" id="GO:0030435">
    <property type="term" value="P:sporulation resulting in formation of a cellular spore"/>
    <property type="evidence" value="ECO:0007669"/>
    <property type="project" value="UniProtKB-KW"/>
</dbReference>
<dbReference type="STRING" id="1442368.A0A0D2E3F6"/>
<evidence type="ECO:0000256" key="6">
    <source>
        <dbReference type="ARBA" id="ARBA00038045"/>
    </source>
</evidence>
<feature type="compositionally biased region" description="Low complexity" evidence="7">
    <location>
        <begin position="133"/>
        <end position="144"/>
    </location>
</feature>
<evidence type="ECO:0000313" key="10">
    <source>
        <dbReference type="Proteomes" id="UP000053029"/>
    </source>
</evidence>
<evidence type="ECO:0000256" key="7">
    <source>
        <dbReference type="SAM" id="MobiDB-lite"/>
    </source>
</evidence>
<feature type="region of interest" description="Disordered" evidence="7">
    <location>
        <begin position="1"/>
        <end position="40"/>
    </location>
</feature>
<dbReference type="Proteomes" id="UP000053029">
    <property type="component" value="Unassembled WGS sequence"/>
</dbReference>
<keyword evidence="5" id="KW-0539">Nucleus</keyword>
<dbReference type="VEuPathDB" id="FungiDB:Z517_03801"/>
<organism evidence="9 10">
    <name type="scientific">Fonsecaea pedrosoi CBS 271.37</name>
    <dbReference type="NCBI Taxonomy" id="1442368"/>
    <lineage>
        <taxon>Eukaryota</taxon>
        <taxon>Fungi</taxon>
        <taxon>Dikarya</taxon>
        <taxon>Ascomycota</taxon>
        <taxon>Pezizomycotina</taxon>
        <taxon>Eurotiomycetes</taxon>
        <taxon>Chaetothyriomycetidae</taxon>
        <taxon>Chaetothyriales</taxon>
        <taxon>Herpotrichiellaceae</taxon>
        <taxon>Fonsecaea</taxon>
    </lineage>
</organism>
<keyword evidence="2" id="KW-0749">Sporulation</keyword>
<name>A0A0D2E3F6_9EURO</name>
<keyword evidence="4" id="KW-0804">Transcription</keyword>
<comment type="similarity">
    <text evidence="6">Belongs to the velvet family. VelB subfamily.</text>
</comment>
<evidence type="ECO:0000256" key="5">
    <source>
        <dbReference type="ARBA" id="ARBA00023242"/>
    </source>
</evidence>
<gene>
    <name evidence="9" type="ORF">Z517_03801</name>
</gene>
<dbReference type="InterPro" id="IPR038491">
    <property type="entry name" value="Velvet_dom_sf"/>
</dbReference>
<feature type="compositionally biased region" description="Low complexity" evidence="7">
    <location>
        <begin position="1"/>
        <end position="15"/>
    </location>
</feature>
<comment type="subcellular location">
    <subcellularLocation>
        <location evidence="1">Nucleus</location>
    </subcellularLocation>
</comment>
<evidence type="ECO:0000259" key="8">
    <source>
        <dbReference type="PROSITE" id="PS51821"/>
    </source>
</evidence>
<dbReference type="InterPro" id="IPR037525">
    <property type="entry name" value="Velvet_dom"/>
</dbReference>
<dbReference type="RefSeq" id="XP_013288359.1">
    <property type="nucleotide sequence ID" value="XM_013432905.1"/>
</dbReference>
<dbReference type="PROSITE" id="PS51821">
    <property type="entry name" value="VELVET"/>
    <property type="match status" value="1"/>
</dbReference>
<evidence type="ECO:0000256" key="4">
    <source>
        <dbReference type="ARBA" id="ARBA00023163"/>
    </source>
</evidence>
<dbReference type="OrthoDB" id="1746739at2759"/>
<dbReference type="GO" id="GO:0005634">
    <property type="term" value="C:nucleus"/>
    <property type="evidence" value="ECO:0007669"/>
    <property type="project" value="UniProtKB-SubCell"/>
</dbReference>
<accession>A0A0D2E3F6</accession>
<feature type="compositionally biased region" description="Polar residues" evidence="7">
    <location>
        <begin position="149"/>
        <end position="160"/>
    </location>
</feature>
<dbReference type="Gene3D" id="2.60.40.3960">
    <property type="entry name" value="Velvet domain"/>
    <property type="match status" value="2"/>
</dbReference>
<feature type="domain" description="Velvet" evidence="8">
    <location>
        <begin position="49"/>
        <end position="386"/>
    </location>
</feature>
<evidence type="ECO:0000256" key="1">
    <source>
        <dbReference type="ARBA" id="ARBA00004123"/>
    </source>
</evidence>
<reference evidence="9 10" key="1">
    <citation type="submission" date="2015-01" db="EMBL/GenBank/DDBJ databases">
        <title>The Genome Sequence of Fonsecaea pedrosoi CBS 271.37.</title>
        <authorList>
            <consortium name="The Broad Institute Genomics Platform"/>
            <person name="Cuomo C."/>
            <person name="de Hoog S."/>
            <person name="Gorbushina A."/>
            <person name="Stielow B."/>
            <person name="Teixiera M."/>
            <person name="Abouelleil A."/>
            <person name="Chapman S.B."/>
            <person name="Priest M."/>
            <person name="Young S.K."/>
            <person name="Wortman J."/>
            <person name="Nusbaum C."/>
            <person name="Birren B."/>
        </authorList>
    </citation>
    <scope>NUCLEOTIDE SEQUENCE [LARGE SCALE GENOMIC DNA]</scope>
    <source>
        <strain evidence="9 10">CBS 271.37</strain>
    </source>
</reference>
<proteinExistence type="inferred from homology"/>
<feature type="region of interest" description="Disordered" evidence="7">
    <location>
        <begin position="131"/>
        <end position="277"/>
    </location>
</feature>
<dbReference type="PANTHER" id="PTHR33572:SF3">
    <property type="entry name" value="VELVET COMPLEX SUBUNIT B"/>
    <property type="match status" value="1"/>
</dbReference>
<dbReference type="EMBL" id="KN846970">
    <property type="protein sequence ID" value="KIW84551.1"/>
    <property type="molecule type" value="Genomic_DNA"/>
</dbReference>
<keyword evidence="10" id="KW-1185">Reference proteome</keyword>
<dbReference type="AlphaFoldDB" id="A0A0D2E3F6"/>
<protein>
    <recommendedName>
        <fullName evidence="8">Velvet domain-containing protein</fullName>
    </recommendedName>
</protein>
<evidence type="ECO:0000313" key="9">
    <source>
        <dbReference type="EMBL" id="KIW84551.1"/>
    </source>
</evidence>
<dbReference type="HOGENOM" id="CLU_022491_0_0_1"/>
<dbReference type="Pfam" id="PF11754">
    <property type="entry name" value="Velvet"/>
    <property type="match status" value="1"/>
</dbReference>
<evidence type="ECO:0000256" key="2">
    <source>
        <dbReference type="ARBA" id="ARBA00022969"/>
    </source>
</evidence>
<sequence length="464" mass="51737">MPLTNNNMNALMNSNGNGGSSNMPPPSPSHSSTTDDESFYGLPEIPPTSRIWGKYGFAVEVIQQPKRARMCGFGDKDRRPITPPLIVKLHVFDPETHQEIDYSKVVDLSKFILGVDLWDVHGSHEDNCVRNNTTSPSISSTITAPYPPVTSTGLRGTQSLRPYDVTNLPNWRGARDASSTSTPTSAPTSASSTYNNDSFEQRDPSYPYNNKIYGNHSNSHNGDTPYNGRRQNGYDNPLHHRASAHDSIPQPGPPLRSSRSSQDMGPLNPVRGEPSKNLIGQCHTSVQRLDDENKEVGLYFIFQDLSVRTEGWFRLKCTLFCLAKLIMEDDDDNDPASNELYQEAPCLASSFTLPFKVFSAKKFPGVVETTHLSRIFADQGIKIPIRRDGQKARKGVKMMVTAQTEMANMRERTDLMSRCENARFPSTGTSSQIAPTTWVRYNSYCAYVERLFWEALHSSIKNGA</sequence>
<dbReference type="InterPro" id="IPR021740">
    <property type="entry name" value="Velvet"/>
</dbReference>
<keyword evidence="3" id="KW-0805">Transcription regulation</keyword>
<evidence type="ECO:0000256" key="3">
    <source>
        <dbReference type="ARBA" id="ARBA00023015"/>
    </source>
</evidence>
<dbReference type="PANTHER" id="PTHR33572">
    <property type="entry name" value="SPORE DEVELOPMENT REGULATOR VOSA"/>
    <property type="match status" value="1"/>
</dbReference>
<feature type="compositionally biased region" description="Polar residues" evidence="7">
    <location>
        <begin position="215"/>
        <end position="234"/>
    </location>
</feature>
<dbReference type="GeneID" id="25303291"/>